<dbReference type="Proteomes" id="UP000594014">
    <property type="component" value="Chromosome"/>
</dbReference>
<organism evidence="1 2">
    <name type="scientific">Anoxybacterium hadale</name>
    <dbReference type="NCBI Taxonomy" id="3408580"/>
    <lineage>
        <taxon>Bacteria</taxon>
        <taxon>Bacillati</taxon>
        <taxon>Bacillota</taxon>
        <taxon>Clostridia</taxon>
        <taxon>Peptostreptococcales</taxon>
        <taxon>Anaerovoracaceae</taxon>
        <taxon>Anoxybacterium</taxon>
    </lineage>
</organism>
<sequence length="220" mass="24991">MITGAIFDVDGTLLDSMQIWNNAGERYLRKLGIKAELDLGKVMFSMSMVQGAAYLKERYQLQFTAEEIINGINSTIQDFYDHQVKLKPGVKQFLGEMTKCDIKMTAATSSDRSLIEKAMDRLDINGFFDRIFTCSEIGTGKSKPDIYLAAKQYMDTEISDTWVFEDAYHAIKTAKNAGFRIAGVYDASSMNVQKEIREISDVYLYDLTDFTAFIEIVNHR</sequence>
<accession>A0ACD1A9R2</accession>
<dbReference type="EMBL" id="CP042469">
    <property type="protein sequence ID" value="QOX63233.1"/>
    <property type="molecule type" value="Genomic_DNA"/>
</dbReference>
<protein>
    <submittedName>
        <fullName evidence="1">HAD family phosphatase</fullName>
    </submittedName>
</protein>
<evidence type="ECO:0000313" key="2">
    <source>
        <dbReference type="Proteomes" id="UP000594014"/>
    </source>
</evidence>
<name>A0ACD1A9R2_9FIRM</name>
<proteinExistence type="predicted"/>
<keyword evidence="2" id="KW-1185">Reference proteome</keyword>
<evidence type="ECO:0000313" key="1">
    <source>
        <dbReference type="EMBL" id="QOX63233.1"/>
    </source>
</evidence>
<gene>
    <name evidence="1" type="ORF">FRZ06_07670</name>
</gene>
<reference evidence="1" key="1">
    <citation type="submission" date="2019-08" db="EMBL/GenBank/DDBJ databases">
        <title>Genome sequence of Clostridiales bacterium MT110.</title>
        <authorList>
            <person name="Cao J."/>
        </authorList>
    </citation>
    <scope>NUCLEOTIDE SEQUENCE</scope>
    <source>
        <strain evidence="1">MT110</strain>
    </source>
</reference>